<protein>
    <recommendedName>
        <fullName evidence="6">Small ribosomal subunit protein uS2</fullName>
    </recommendedName>
</protein>
<feature type="domain" description="Small ribosomal subunit protein uS2 C-terminal" evidence="7">
    <location>
        <begin position="209"/>
        <end position="239"/>
    </location>
</feature>
<evidence type="ECO:0000256" key="1">
    <source>
        <dbReference type="ARBA" id="ARBA00004496"/>
    </source>
</evidence>
<keyword evidence="5 6" id="KW-0687">Ribonucleoprotein</keyword>
<dbReference type="NCBIfam" id="TIGR01012">
    <property type="entry name" value="uS2_euk_arch"/>
    <property type="match status" value="1"/>
</dbReference>
<accession>A0A7R9ADY1</accession>
<proteinExistence type="inferred from homology"/>
<dbReference type="GO" id="GO:0006412">
    <property type="term" value="P:translation"/>
    <property type="evidence" value="ECO:0007669"/>
    <property type="project" value="UniProtKB-UniRule"/>
</dbReference>
<gene>
    <name evidence="8" type="ORF">DSTB1V02_LOCUS12029</name>
</gene>
<dbReference type="EMBL" id="LR903780">
    <property type="protein sequence ID" value="CAD7252271.1"/>
    <property type="molecule type" value="Genomic_DNA"/>
</dbReference>
<dbReference type="PRINTS" id="PR00395">
    <property type="entry name" value="RIBOSOMALS2"/>
</dbReference>
<evidence type="ECO:0000256" key="2">
    <source>
        <dbReference type="ARBA" id="ARBA00006242"/>
    </source>
</evidence>
<evidence type="ECO:0000256" key="6">
    <source>
        <dbReference type="HAMAP-Rule" id="MF_03015"/>
    </source>
</evidence>
<dbReference type="InterPro" id="IPR018130">
    <property type="entry name" value="Ribosomal_uS2_CS"/>
</dbReference>
<dbReference type="GO" id="GO:0022627">
    <property type="term" value="C:cytosolic small ribosomal subunit"/>
    <property type="evidence" value="ECO:0007669"/>
    <property type="project" value="UniProtKB-UniRule"/>
</dbReference>
<evidence type="ECO:0000256" key="5">
    <source>
        <dbReference type="ARBA" id="ARBA00023274"/>
    </source>
</evidence>
<dbReference type="PROSITE" id="PS00962">
    <property type="entry name" value="RIBOSOMAL_S2_1"/>
    <property type="match status" value="1"/>
</dbReference>
<dbReference type="InterPro" id="IPR005707">
    <property type="entry name" value="Ribosomal_uS2_euk/arc"/>
</dbReference>
<dbReference type="AlphaFoldDB" id="A0A7R9ADY1"/>
<dbReference type="Pfam" id="PF16122">
    <property type="entry name" value="40S_SA_C"/>
    <property type="match status" value="1"/>
</dbReference>
<comment type="subcellular location">
    <subcellularLocation>
        <location evidence="1 6">Cytoplasm</location>
    </subcellularLocation>
</comment>
<dbReference type="InterPro" id="IPR023591">
    <property type="entry name" value="Ribosomal_uS2_flav_dom_sf"/>
</dbReference>
<dbReference type="SUPFAM" id="SSF52313">
    <property type="entry name" value="Ribosomal protein S2"/>
    <property type="match status" value="1"/>
</dbReference>
<dbReference type="CDD" id="cd01425">
    <property type="entry name" value="RPS2"/>
    <property type="match status" value="1"/>
</dbReference>
<evidence type="ECO:0000259" key="7">
    <source>
        <dbReference type="Pfam" id="PF16122"/>
    </source>
</evidence>
<reference evidence="8" key="1">
    <citation type="submission" date="2020-11" db="EMBL/GenBank/DDBJ databases">
        <authorList>
            <person name="Tran Van P."/>
        </authorList>
    </citation>
    <scope>NUCLEOTIDE SEQUENCE</scope>
</reference>
<keyword evidence="3 6" id="KW-0963">Cytoplasm</keyword>
<comment type="function">
    <text evidence="6">Required for the assembly and/or stability of the 40S ribosomal subunit. Required for the processing of the 20S rRNA-precursor to mature 18S rRNA in a late step of the maturation of 40S ribosomal subunits.</text>
</comment>
<sequence length="245" mass="27804">MTWNNVTMSGGLEALALKEDDVKKFLACGTHLGSQNCDFQMEQYVYKRNTNGIHIINLRRTWEKLVLAARAIAAIENPSDVCVMSARPHGQRAVLKYALYTGANAIAGRFTPGAFTNQIQAAFREPRLLIATDPRTDNQPITEASYVNIPVIAFCNTDSPLRFVDIAIPCNNKEKLSIGLMWWLLAREVLRLRGNISRDVKWDVMVDLFFYRDPDEVEKEEQARGEAAVKELTEYTQPISLFQYK</sequence>
<keyword evidence="4 6" id="KW-0689">Ribosomal protein</keyword>
<evidence type="ECO:0000313" key="9">
    <source>
        <dbReference type="Proteomes" id="UP000677054"/>
    </source>
</evidence>
<name>A0A7R9ADY1_9CRUS</name>
<dbReference type="Pfam" id="PF00318">
    <property type="entry name" value="Ribosomal_S2"/>
    <property type="match status" value="2"/>
</dbReference>
<dbReference type="InterPro" id="IPR001865">
    <property type="entry name" value="Ribosomal_uS2"/>
</dbReference>
<dbReference type="EMBL" id="CAJPEV010004263">
    <property type="protein sequence ID" value="CAG0901478.1"/>
    <property type="molecule type" value="Genomic_DNA"/>
</dbReference>
<keyword evidence="9" id="KW-1185">Reference proteome</keyword>
<dbReference type="FunFam" id="3.40.50.10490:FF:000012">
    <property type="entry name" value="40S ribosomal protein SA"/>
    <property type="match status" value="1"/>
</dbReference>
<dbReference type="InterPro" id="IPR032281">
    <property type="entry name" value="Ribosomal_uS2_C"/>
</dbReference>
<organism evidence="8">
    <name type="scientific">Darwinula stevensoni</name>
    <dbReference type="NCBI Taxonomy" id="69355"/>
    <lineage>
        <taxon>Eukaryota</taxon>
        <taxon>Metazoa</taxon>
        <taxon>Ecdysozoa</taxon>
        <taxon>Arthropoda</taxon>
        <taxon>Crustacea</taxon>
        <taxon>Oligostraca</taxon>
        <taxon>Ostracoda</taxon>
        <taxon>Podocopa</taxon>
        <taxon>Podocopida</taxon>
        <taxon>Darwinulocopina</taxon>
        <taxon>Darwinuloidea</taxon>
        <taxon>Darwinulidae</taxon>
        <taxon>Darwinula</taxon>
    </lineage>
</organism>
<dbReference type="Gene3D" id="3.40.50.10490">
    <property type="entry name" value="Glucose-6-phosphate isomerase like protein, domain 1"/>
    <property type="match status" value="1"/>
</dbReference>
<comment type="subunit">
    <text evidence="6">Component of the small ribosomal subunit. Mature ribosomes consist of a small (40S) and a large (60S) subunit. The 40S subunit contains about 33 different proteins and 1 molecule of RNA (18S). The 60S subunit contains about 49 different proteins and 3 molecules of RNA (28S, 5.8S and 5S). Interacts with ribosomal protein S21.</text>
</comment>
<dbReference type="Proteomes" id="UP000677054">
    <property type="component" value="Unassembled WGS sequence"/>
</dbReference>
<dbReference type="OrthoDB" id="414863at2759"/>
<evidence type="ECO:0000313" key="8">
    <source>
        <dbReference type="EMBL" id="CAD7252271.1"/>
    </source>
</evidence>
<dbReference type="GO" id="GO:0003735">
    <property type="term" value="F:structural constituent of ribosome"/>
    <property type="evidence" value="ECO:0007669"/>
    <property type="project" value="UniProtKB-UniRule"/>
</dbReference>
<dbReference type="GO" id="GO:0000028">
    <property type="term" value="P:ribosomal small subunit assembly"/>
    <property type="evidence" value="ECO:0007669"/>
    <property type="project" value="UniProtKB-UniRule"/>
</dbReference>
<dbReference type="PANTHER" id="PTHR11489">
    <property type="entry name" value="40S RIBOSOMAL PROTEIN SA"/>
    <property type="match status" value="1"/>
</dbReference>
<comment type="similarity">
    <text evidence="2 6">Belongs to the universal ribosomal protein uS2 family.</text>
</comment>
<dbReference type="InterPro" id="IPR027498">
    <property type="entry name" value="Ribosomal_uS2_euk"/>
</dbReference>
<evidence type="ECO:0000256" key="4">
    <source>
        <dbReference type="ARBA" id="ARBA00022980"/>
    </source>
</evidence>
<evidence type="ECO:0000256" key="3">
    <source>
        <dbReference type="ARBA" id="ARBA00022490"/>
    </source>
</evidence>
<dbReference type="HAMAP" id="MF_03015">
    <property type="entry name" value="Ribosomal_S2_euk"/>
    <property type="match status" value="1"/>
</dbReference>